<evidence type="ECO:0000313" key="2">
    <source>
        <dbReference type="EMBL" id="MFD1322298.1"/>
    </source>
</evidence>
<evidence type="ECO:0000259" key="1">
    <source>
        <dbReference type="Pfam" id="PF06445"/>
    </source>
</evidence>
<dbReference type="RefSeq" id="WP_377571094.1">
    <property type="nucleotide sequence ID" value="NZ_JBHTMP010000019.1"/>
</dbReference>
<proteinExistence type="predicted"/>
<accession>A0ABW3YGV5</accession>
<dbReference type="EMBL" id="JBHTMP010000019">
    <property type="protein sequence ID" value="MFD1322298.1"/>
    <property type="molecule type" value="Genomic_DNA"/>
</dbReference>
<keyword evidence="3" id="KW-1185">Reference proteome</keyword>
<dbReference type="InterPro" id="IPR008319">
    <property type="entry name" value="GyrI-like_CCH_Lin2189-like"/>
</dbReference>
<gene>
    <name evidence="2" type="ORF">ACFQ4H_14470</name>
</gene>
<feature type="domain" description="GyrI-like small molecule binding" evidence="1">
    <location>
        <begin position="19"/>
        <end position="199"/>
    </location>
</feature>
<dbReference type="Gene3D" id="3.20.80.10">
    <property type="entry name" value="Regulatory factor, effector binding domain"/>
    <property type="match status" value="1"/>
</dbReference>
<dbReference type="Proteomes" id="UP001597260">
    <property type="component" value="Unassembled WGS sequence"/>
</dbReference>
<dbReference type="PIRSF" id="PIRSF031644">
    <property type="entry name" value="UCP031644"/>
    <property type="match status" value="1"/>
</dbReference>
<dbReference type="InterPro" id="IPR029442">
    <property type="entry name" value="GyrI-like"/>
</dbReference>
<comment type="caution">
    <text evidence="2">The sequence shown here is derived from an EMBL/GenBank/DDBJ whole genome shotgun (WGS) entry which is preliminary data.</text>
</comment>
<dbReference type="Pfam" id="PF06445">
    <property type="entry name" value="GyrI-like"/>
    <property type="match status" value="1"/>
</dbReference>
<evidence type="ECO:0000313" key="3">
    <source>
        <dbReference type="Proteomes" id="UP001597260"/>
    </source>
</evidence>
<dbReference type="SUPFAM" id="SSF55136">
    <property type="entry name" value="Probable bacterial effector-binding domain"/>
    <property type="match status" value="1"/>
</dbReference>
<dbReference type="InterPro" id="IPR011256">
    <property type="entry name" value="Reg_factor_effector_dom_sf"/>
</dbReference>
<protein>
    <submittedName>
        <fullName evidence="2">GyrI-like domain-containing protein</fullName>
    </submittedName>
</protein>
<name>A0ABW3YGV5_9ACTN</name>
<organism evidence="2 3">
    <name type="scientific">Micromonospora sonneratiae</name>
    <dbReference type="NCBI Taxonomy" id="1184706"/>
    <lineage>
        <taxon>Bacteria</taxon>
        <taxon>Bacillati</taxon>
        <taxon>Actinomycetota</taxon>
        <taxon>Actinomycetes</taxon>
        <taxon>Micromonosporales</taxon>
        <taxon>Micromonosporaceae</taxon>
        <taxon>Micromonospora</taxon>
    </lineage>
</organism>
<sequence length="204" mass="22735">MLSTDFKKVHKDLYGARTEPALVDVPPLRFLAVDGAGDPDGPVWRAAVEALYGVSYFARFALKNAGVVEYPVMPLQGLWWVDGGWDITERDRADWRWTMMIMQPPQVTADLVAQGIATTAKKKPSAAVDRLELREYAEGPSAQILHIGPYAAERPTIERLLAYVAEQGRQVCGRHHEIYLSNPSRTAPEKLKTIIRYPVTPPPA</sequence>
<reference evidence="3" key="1">
    <citation type="journal article" date="2019" name="Int. J. Syst. Evol. Microbiol.">
        <title>The Global Catalogue of Microorganisms (GCM) 10K type strain sequencing project: providing services to taxonomists for standard genome sequencing and annotation.</title>
        <authorList>
            <consortium name="The Broad Institute Genomics Platform"/>
            <consortium name="The Broad Institute Genome Sequencing Center for Infectious Disease"/>
            <person name="Wu L."/>
            <person name="Ma J."/>
        </authorList>
    </citation>
    <scope>NUCLEOTIDE SEQUENCE [LARGE SCALE GENOMIC DNA]</scope>
    <source>
        <strain evidence="3">JCM 31037</strain>
    </source>
</reference>